<feature type="coiled-coil region" evidence="2">
    <location>
        <begin position="21"/>
        <end position="122"/>
    </location>
</feature>
<evidence type="ECO:0000313" key="7">
    <source>
        <dbReference type="EMBL" id="RHW40185.1"/>
    </source>
</evidence>
<keyword evidence="2" id="KW-0175">Coiled coil</keyword>
<proteinExistence type="predicted"/>
<evidence type="ECO:0000259" key="6">
    <source>
        <dbReference type="Pfam" id="PF24568"/>
    </source>
</evidence>
<evidence type="ECO:0000259" key="5">
    <source>
        <dbReference type="Pfam" id="PF01551"/>
    </source>
</evidence>
<organism evidence="7 8">
    <name type="scientific">Ureibacillus yapensis</name>
    <dbReference type="NCBI Taxonomy" id="2304605"/>
    <lineage>
        <taxon>Bacteria</taxon>
        <taxon>Bacillati</taxon>
        <taxon>Bacillota</taxon>
        <taxon>Bacilli</taxon>
        <taxon>Bacillales</taxon>
        <taxon>Caryophanaceae</taxon>
        <taxon>Ureibacillus</taxon>
    </lineage>
</organism>
<dbReference type="Pfam" id="PF24568">
    <property type="entry name" value="CC_PcsB"/>
    <property type="match status" value="1"/>
</dbReference>
<keyword evidence="1 4" id="KW-0732">Signal</keyword>
<dbReference type="InterPro" id="IPR050570">
    <property type="entry name" value="Cell_wall_metabolism_enzyme"/>
</dbReference>
<evidence type="ECO:0000256" key="4">
    <source>
        <dbReference type="SAM" id="SignalP"/>
    </source>
</evidence>
<feature type="chain" id="PRO_5017405439" evidence="4">
    <location>
        <begin position="19"/>
        <end position="446"/>
    </location>
</feature>
<dbReference type="AlphaFoldDB" id="A0A396SFX1"/>
<feature type="domain" description="M23ase beta-sheet core" evidence="5">
    <location>
        <begin position="337"/>
        <end position="428"/>
    </location>
</feature>
<protein>
    <submittedName>
        <fullName evidence="7">Peptidase M23</fullName>
    </submittedName>
</protein>
<accession>A0A396SFX1</accession>
<evidence type="ECO:0000313" key="8">
    <source>
        <dbReference type="Proteomes" id="UP000265692"/>
    </source>
</evidence>
<dbReference type="Pfam" id="PF01551">
    <property type="entry name" value="Peptidase_M23"/>
    <property type="match status" value="1"/>
</dbReference>
<feature type="region of interest" description="Disordered" evidence="3">
    <location>
        <begin position="264"/>
        <end position="309"/>
    </location>
</feature>
<dbReference type="InterPro" id="IPR016047">
    <property type="entry name" value="M23ase_b-sheet_dom"/>
</dbReference>
<dbReference type="InterPro" id="IPR011055">
    <property type="entry name" value="Dup_hybrid_motif"/>
</dbReference>
<dbReference type="PANTHER" id="PTHR21666">
    <property type="entry name" value="PEPTIDASE-RELATED"/>
    <property type="match status" value="1"/>
</dbReference>
<dbReference type="SUPFAM" id="SSF51261">
    <property type="entry name" value="Duplicated hybrid motif"/>
    <property type="match status" value="1"/>
</dbReference>
<dbReference type="Gene3D" id="6.10.250.3150">
    <property type="match status" value="1"/>
</dbReference>
<feature type="signal peptide" evidence="4">
    <location>
        <begin position="1"/>
        <end position="18"/>
    </location>
</feature>
<dbReference type="OrthoDB" id="9805070at2"/>
<evidence type="ECO:0000256" key="2">
    <source>
        <dbReference type="SAM" id="Coils"/>
    </source>
</evidence>
<comment type="caution">
    <text evidence="7">The sequence shown here is derived from an EMBL/GenBank/DDBJ whole genome shotgun (WGS) entry which is preliminary data.</text>
</comment>
<dbReference type="EMBL" id="QWEI01000001">
    <property type="protein sequence ID" value="RHW40185.1"/>
    <property type="molecule type" value="Genomic_DNA"/>
</dbReference>
<dbReference type="Gene3D" id="2.70.70.10">
    <property type="entry name" value="Glucose Permease (Domain IIA)"/>
    <property type="match status" value="1"/>
</dbReference>
<dbReference type="InterPro" id="IPR057309">
    <property type="entry name" value="PcsB_CC"/>
</dbReference>
<feature type="compositionally biased region" description="Low complexity" evidence="3">
    <location>
        <begin position="265"/>
        <end position="294"/>
    </location>
</feature>
<dbReference type="CDD" id="cd12797">
    <property type="entry name" value="M23_peptidase"/>
    <property type="match status" value="1"/>
</dbReference>
<dbReference type="Proteomes" id="UP000265692">
    <property type="component" value="Unassembled WGS sequence"/>
</dbReference>
<name>A0A396SFX1_9BACL</name>
<evidence type="ECO:0000256" key="1">
    <source>
        <dbReference type="ARBA" id="ARBA00022729"/>
    </source>
</evidence>
<sequence>MISSVALVLAMQMPVSYAASLSDLKDQKSNVEGQKEQLNSEIHEKASEINSIEKKQKKLLEQITKITDKITNTNNEISIVKQEIHVAAGEIEKLKSNITALQEKIDQRNELLAERARALQANGSVGFLDVLLGANSFVEFIDRYSAVNTLMDADRQIMKEQKEDQLKLEEEKVVLENTKQELESKKAELDSLKASLDSQKKEKDNLIDKLEAQQKQATSEKKKLEVKYEDAVELSDDLNAQIAAEQQRLLEIARQQEAERKARAEAAAAAAAKERAANSNANSNARSNYSSNSYSGGGQSGGSAPSVSAGNWTKPANGTFTSPYGARVHPISGSYNFHYGIDIANGIGTPIVSAADGVVTYAGPLSTYGNVVMVTHSIDGQVFTSLYAHLSSINVGVGTQVSKGQKIAGMGSTGASTGSHLHFEIHVGTWVNQATGSVNPLNYVSL</sequence>
<keyword evidence="8" id="KW-1185">Reference proteome</keyword>
<feature type="domain" description="Peptidoglycan hydrolase PcsB coiled-coil" evidence="6">
    <location>
        <begin position="98"/>
        <end position="170"/>
    </location>
</feature>
<reference evidence="7 8" key="1">
    <citation type="submission" date="2018-08" db="EMBL/GenBank/DDBJ databases">
        <title>Lysinibacillus sp. YLB-03 draft genome sequence.</title>
        <authorList>
            <person name="Yu L."/>
        </authorList>
    </citation>
    <scope>NUCLEOTIDE SEQUENCE [LARGE SCALE GENOMIC DNA]</scope>
    <source>
        <strain evidence="7 8">YLB-03</strain>
    </source>
</reference>
<dbReference type="GO" id="GO:0004222">
    <property type="term" value="F:metalloendopeptidase activity"/>
    <property type="evidence" value="ECO:0007669"/>
    <property type="project" value="TreeGrafter"/>
</dbReference>
<dbReference type="PANTHER" id="PTHR21666:SF270">
    <property type="entry name" value="MUREIN HYDROLASE ACTIVATOR ENVC"/>
    <property type="match status" value="1"/>
</dbReference>
<gene>
    <name evidence="7" type="ORF">D1B33_03310</name>
</gene>
<evidence type="ECO:0000256" key="3">
    <source>
        <dbReference type="SAM" id="MobiDB-lite"/>
    </source>
</evidence>